<dbReference type="NCBIfam" id="TIGR01808">
    <property type="entry name" value="CM_M_hiGC-arch"/>
    <property type="match status" value="1"/>
</dbReference>
<dbReference type="InterPro" id="IPR036979">
    <property type="entry name" value="CM_dom_sf"/>
</dbReference>
<dbReference type="Gene3D" id="1.20.59.10">
    <property type="entry name" value="Chorismate mutase"/>
    <property type="match status" value="1"/>
</dbReference>
<dbReference type="InterPro" id="IPR002701">
    <property type="entry name" value="CM_II_prokaryot"/>
</dbReference>
<dbReference type="GO" id="GO:0004106">
    <property type="term" value="F:chorismate mutase activity"/>
    <property type="evidence" value="ECO:0007669"/>
    <property type="project" value="UniProtKB-EC"/>
</dbReference>
<dbReference type="GO" id="GO:0046417">
    <property type="term" value="P:chorismate metabolic process"/>
    <property type="evidence" value="ECO:0007669"/>
    <property type="project" value="InterPro"/>
</dbReference>
<evidence type="ECO:0000256" key="1">
    <source>
        <dbReference type="SAM" id="MobiDB-lite"/>
    </source>
</evidence>
<dbReference type="EC" id="5.4.99.5" evidence="4"/>
<keyword evidence="4" id="KW-0413">Isomerase</keyword>
<feature type="compositionally biased region" description="Low complexity" evidence="1">
    <location>
        <begin position="1"/>
        <end position="51"/>
    </location>
</feature>
<dbReference type="EMBL" id="JAGSOH010000015">
    <property type="protein sequence ID" value="MBR7826293.1"/>
    <property type="molecule type" value="Genomic_DNA"/>
</dbReference>
<protein>
    <submittedName>
        <fullName evidence="4">Chorismate mutase</fullName>
        <ecNumber evidence="4">5.4.99.5</ecNumber>
    </submittedName>
</protein>
<dbReference type="RefSeq" id="WP_212517441.1">
    <property type="nucleotide sequence ID" value="NZ_JAGSOH010000015.1"/>
</dbReference>
<sequence>MADTAVPAAAVPAATAPVATATPAAAPAATAPVATATPTAAPAAGGPAPTDTVPPQPAAAVPAPSAPPAPDGVPGGRERIDAIDAELVALIRRRMAVSAEIQAARMADGGRRVDLRRETEVIGRYTRELGRPGTTVAMALLELGRGRV</sequence>
<dbReference type="NCBIfam" id="NF005894">
    <property type="entry name" value="PRK07857.1"/>
    <property type="match status" value="1"/>
</dbReference>
<comment type="caution">
    <text evidence="4">The sequence shown here is derived from an EMBL/GenBank/DDBJ whole genome shotgun (WGS) entry which is preliminary data.</text>
</comment>
<dbReference type="InterPro" id="IPR036263">
    <property type="entry name" value="Chorismate_II_sf"/>
</dbReference>
<proteinExistence type="predicted"/>
<feature type="region of interest" description="Disordered" evidence="1">
    <location>
        <begin position="1"/>
        <end position="77"/>
    </location>
</feature>
<accession>A0A941E9B0</accession>
<gene>
    <name evidence="4" type="ORF">KDK95_08275</name>
</gene>
<dbReference type="AlphaFoldDB" id="A0A941E9B0"/>
<evidence type="ECO:0000259" key="3">
    <source>
        <dbReference type="PROSITE" id="PS51168"/>
    </source>
</evidence>
<dbReference type="Pfam" id="PF01817">
    <property type="entry name" value="CM_2"/>
    <property type="match status" value="1"/>
</dbReference>
<evidence type="ECO:0000313" key="5">
    <source>
        <dbReference type="Proteomes" id="UP000676325"/>
    </source>
</evidence>
<keyword evidence="5" id="KW-1185">Reference proteome</keyword>
<organism evidence="4 5">
    <name type="scientific">Actinospica acidithermotolerans</name>
    <dbReference type="NCBI Taxonomy" id="2828514"/>
    <lineage>
        <taxon>Bacteria</taxon>
        <taxon>Bacillati</taxon>
        <taxon>Actinomycetota</taxon>
        <taxon>Actinomycetes</taxon>
        <taxon>Catenulisporales</taxon>
        <taxon>Actinospicaceae</taxon>
        <taxon>Actinospica</taxon>
    </lineage>
</organism>
<feature type="domain" description="Chorismate mutase" evidence="3">
    <location>
        <begin position="67"/>
        <end position="148"/>
    </location>
</feature>
<keyword evidence="2" id="KW-0732">Signal</keyword>
<dbReference type="InterPro" id="IPR010958">
    <property type="entry name" value="Chorismate_mutase_highGC-bac"/>
</dbReference>
<dbReference type="Proteomes" id="UP000676325">
    <property type="component" value="Unassembled WGS sequence"/>
</dbReference>
<name>A0A941E9B0_9ACTN</name>
<evidence type="ECO:0000313" key="4">
    <source>
        <dbReference type="EMBL" id="MBR7826293.1"/>
    </source>
</evidence>
<evidence type="ECO:0000256" key="2">
    <source>
        <dbReference type="SAM" id="SignalP"/>
    </source>
</evidence>
<dbReference type="SMART" id="SM00830">
    <property type="entry name" value="CM_2"/>
    <property type="match status" value="1"/>
</dbReference>
<dbReference type="SUPFAM" id="SSF48600">
    <property type="entry name" value="Chorismate mutase II"/>
    <property type="match status" value="1"/>
</dbReference>
<feature type="signal peptide" evidence="2">
    <location>
        <begin position="1"/>
        <end position="21"/>
    </location>
</feature>
<dbReference type="PROSITE" id="PS51168">
    <property type="entry name" value="CHORISMATE_MUT_2"/>
    <property type="match status" value="1"/>
</dbReference>
<feature type="chain" id="PRO_5039724741" evidence="2">
    <location>
        <begin position="22"/>
        <end position="148"/>
    </location>
</feature>
<reference evidence="4" key="1">
    <citation type="submission" date="2021-04" db="EMBL/GenBank/DDBJ databases">
        <title>Genome based classification of Actinospica acidithermotolerans sp. nov., an actinobacterium isolated from an Indonesian hot spring.</title>
        <authorList>
            <person name="Kusuma A.B."/>
            <person name="Putra K.E."/>
            <person name="Nafisah S."/>
            <person name="Loh J."/>
            <person name="Nouioui I."/>
            <person name="Goodfellow M."/>
        </authorList>
    </citation>
    <scope>NUCLEOTIDE SEQUENCE</scope>
    <source>
        <strain evidence="4">MGRD01-02</strain>
    </source>
</reference>